<dbReference type="SUPFAM" id="SSF51206">
    <property type="entry name" value="cAMP-binding domain-like"/>
    <property type="match status" value="1"/>
</dbReference>
<dbReference type="eggNOG" id="COG0664">
    <property type="taxonomic scope" value="Bacteria"/>
</dbReference>
<dbReference type="Pfam" id="PF00027">
    <property type="entry name" value="cNMP_binding"/>
    <property type="match status" value="1"/>
</dbReference>
<dbReference type="SMART" id="SM00419">
    <property type="entry name" value="HTH_CRP"/>
    <property type="match status" value="1"/>
</dbReference>
<dbReference type="PANTHER" id="PTHR24567">
    <property type="entry name" value="CRP FAMILY TRANSCRIPTIONAL REGULATORY PROTEIN"/>
    <property type="match status" value="1"/>
</dbReference>
<dbReference type="InterPro" id="IPR018490">
    <property type="entry name" value="cNMP-bd_dom_sf"/>
</dbReference>
<dbReference type="InterPro" id="IPR012318">
    <property type="entry name" value="HTH_CRP"/>
</dbReference>
<dbReference type="InterPro" id="IPR036390">
    <property type="entry name" value="WH_DNA-bd_sf"/>
</dbReference>
<dbReference type="InterPro" id="IPR000595">
    <property type="entry name" value="cNMP-bd_dom"/>
</dbReference>
<dbReference type="InterPro" id="IPR050397">
    <property type="entry name" value="Env_Response_Regulators"/>
</dbReference>
<dbReference type="InterPro" id="IPR014710">
    <property type="entry name" value="RmlC-like_jellyroll"/>
</dbReference>
<dbReference type="Pfam" id="PF13545">
    <property type="entry name" value="HTH_Crp_2"/>
    <property type="match status" value="1"/>
</dbReference>
<keyword evidence="7" id="KW-1185">Reference proteome</keyword>
<dbReference type="RefSeq" id="WP_025518157.1">
    <property type="nucleotide sequence ID" value="NZ_CP016340.1"/>
</dbReference>
<dbReference type="OrthoDB" id="8558412at2"/>
<protein>
    <submittedName>
        <fullName evidence="6">Cyclic nucleotide-binding regulatory protein</fullName>
    </submittedName>
</protein>
<dbReference type="Gene3D" id="1.10.10.10">
    <property type="entry name" value="Winged helix-like DNA-binding domain superfamily/Winged helix DNA-binding domain"/>
    <property type="match status" value="1"/>
</dbReference>
<evidence type="ECO:0000259" key="5">
    <source>
        <dbReference type="PROSITE" id="PS51063"/>
    </source>
</evidence>
<dbReference type="Gene3D" id="2.60.120.10">
    <property type="entry name" value="Jelly Rolls"/>
    <property type="match status" value="1"/>
</dbReference>
<evidence type="ECO:0000256" key="3">
    <source>
        <dbReference type="ARBA" id="ARBA00023163"/>
    </source>
</evidence>
<keyword evidence="3" id="KW-0804">Transcription</keyword>
<dbReference type="GO" id="GO:0005829">
    <property type="term" value="C:cytosol"/>
    <property type="evidence" value="ECO:0007669"/>
    <property type="project" value="TreeGrafter"/>
</dbReference>
<dbReference type="CDD" id="cd00038">
    <property type="entry name" value="CAP_ED"/>
    <property type="match status" value="1"/>
</dbReference>
<dbReference type="GO" id="GO:0003677">
    <property type="term" value="F:DNA binding"/>
    <property type="evidence" value="ECO:0007669"/>
    <property type="project" value="UniProtKB-KW"/>
</dbReference>
<evidence type="ECO:0000256" key="2">
    <source>
        <dbReference type="ARBA" id="ARBA00023125"/>
    </source>
</evidence>
<dbReference type="PROSITE" id="PS51063">
    <property type="entry name" value="HTH_CRP_2"/>
    <property type="match status" value="1"/>
</dbReference>
<dbReference type="SUPFAM" id="SSF46785">
    <property type="entry name" value="Winged helix' DNA-binding domain"/>
    <property type="match status" value="1"/>
</dbReference>
<dbReference type="GO" id="GO:0003700">
    <property type="term" value="F:DNA-binding transcription factor activity"/>
    <property type="evidence" value="ECO:0007669"/>
    <property type="project" value="TreeGrafter"/>
</dbReference>
<dbReference type="Proteomes" id="UP000076825">
    <property type="component" value="Chromosome 1"/>
</dbReference>
<accession>A0A157NDN3</accession>
<dbReference type="STRING" id="123899.SAMEA3906487_02403"/>
<evidence type="ECO:0000259" key="4">
    <source>
        <dbReference type="PROSITE" id="PS50042"/>
    </source>
</evidence>
<evidence type="ECO:0000313" key="6">
    <source>
        <dbReference type="EMBL" id="SAI70728.1"/>
    </source>
</evidence>
<dbReference type="KEGG" id="btrm:SAMEA390648702403"/>
<dbReference type="AlphaFoldDB" id="A0A157NDN3"/>
<evidence type="ECO:0000313" key="7">
    <source>
        <dbReference type="Proteomes" id="UP000076825"/>
    </source>
</evidence>
<dbReference type="EMBL" id="LT546645">
    <property type="protein sequence ID" value="SAI70728.1"/>
    <property type="molecule type" value="Genomic_DNA"/>
</dbReference>
<feature type="domain" description="HTH crp-type" evidence="5">
    <location>
        <begin position="141"/>
        <end position="211"/>
    </location>
</feature>
<proteinExistence type="predicted"/>
<keyword evidence="1" id="KW-0805">Transcription regulation</keyword>
<dbReference type="PATRIC" id="fig|123899.6.peg.2390"/>
<dbReference type="GeneID" id="56590336"/>
<dbReference type="PROSITE" id="PS50042">
    <property type="entry name" value="CNMP_BINDING_3"/>
    <property type="match status" value="1"/>
</dbReference>
<dbReference type="PANTHER" id="PTHR24567:SF68">
    <property type="entry name" value="DNA-BINDING TRANSCRIPTIONAL DUAL REGULATOR CRP"/>
    <property type="match status" value="1"/>
</dbReference>
<feature type="domain" description="Cyclic nucleotide-binding" evidence="4">
    <location>
        <begin position="7"/>
        <end position="127"/>
    </location>
</feature>
<keyword evidence="2" id="KW-0238">DNA-binding</keyword>
<organism evidence="6 7">
    <name type="scientific">Bordetella trematum</name>
    <dbReference type="NCBI Taxonomy" id="123899"/>
    <lineage>
        <taxon>Bacteria</taxon>
        <taxon>Pseudomonadati</taxon>
        <taxon>Pseudomonadota</taxon>
        <taxon>Betaproteobacteria</taxon>
        <taxon>Burkholderiales</taxon>
        <taxon>Alcaligenaceae</taxon>
        <taxon>Bordetella</taxon>
    </lineage>
</organism>
<sequence length="229" mass="25428">MLNVVPWYQSLPEHERRVVRGELRTVNLATGEYLFRVGVRSPGWYGVVDGLVKWSCRGADGKTLSLAGFSTGSWFGEATMIRGARYEYEVIALRPSRLVMLPRETCERLWNHNIAFTKALMTHLAERVNWLMGSYTGNVLLDVDTTVARAVLAQANATRHSVTPGRLKLTQEEIASLCGVSRQRCNAALARLARAGVLRTHYGGMTILDMDTLYACAKINGETGPLFLP</sequence>
<gene>
    <name evidence="6" type="ORF">SAMEA3906487_02403</name>
</gene>
<reference evidence="6 7" key="1">
    <citation type="submission" date="2016-04" db="EMBL/GenBank/DDBJ databases">
        <authorList>
            <consortium name="Pathogen Informatics"/>
        </authorList>
    </citation>
    <scope>NUCLEOTIDE SEQUENCE [LARGE SCALE GENOMIC DNA]</scope>
    <source>
        <strain evidence="6 7">H044680328</strain>
    </source>
</reference>
<dbReference type="InterPro" id="IPR036388">
    <property type="entry name" value="WH-like_DNA-bd_sf"/>
</dbReference>
<name>A0A157NDN3_9BORD</name>
<evidence type="ECO:0000256" key="1">
    <source>
        <dbReference type="ARBA" id="ARBA00023015"/>
    </source>
</evidence>